<dbReference type="InterPro" id="IPR036188">
    <property type="entry name" value="FAD/NAD-bd_sf"/>
</dbReference>
<dbReference type="PANTHER" id="PTHR43100">
    <property type="entry name" value="GLUTAMATE SYNTHASE [NADPH] SMALL CHAIN"/>
    <property type="match status" value="1"/>
</dbReference>
<dbReference type="InterPro" id="IPR051394">
    <property type="entry name" value="Glutamate_Synthase"/>
</dbReference>
<dbReference type="EMBL" id="NPEZ01000002">
    <property type="protein sequence ID" value="OZT77599.1"/>
    <property type="molecule type" value="Genomic_DNA"/>
</dbReference>
<dbReference type="Pfam" id="PF14691">
    <property type="entry name" value="Fer4_20"/>
    <property type="match status" value="1"/>
</dbReference>
<reference evidence="8" key="4">
    <citation type="submission" date="2020-04" db="EMBL/GenBank/DDBJ databases">
        <authorList>
            <person name="Tanveer F."/>
            <person name="Xie Y."/>
            <person name="Shinwari Z.K."/>
        </authorList>
    </citation>
    <scope>NUCLEOTIDE SEQUENCE</scope>
    <source>
        <strain evidence="8">MOSEL-ME25</strain>
    </source>
</reference>
<dbReference type="Proteomes" id="UP000031546">
    <property type="component" value="Unassembled WGS sequence"/>
</dbReference>
<evidence type="ECO:0000259" key="6">
    <source>
        <dbReference type="Pfam" id="PF14691"/>
    </source>
</evidence>
<dbReference type="EMBL" id="JXII01000006">
    <property type="protein sequence ID" value="KIH70583.1"/>
    <property type="molecule type" value="Genomic_DNA"/>
</dbReference>
<evidence type="ECO:0000313" key="9">
    <source>
        <dbReference type="EMBL" id="OZT77599.1"/>
    </source>
</evidence>
<evidence type="ECO:0000256" key="2">
    <source>
        <dbReference type="ARBA" id="ARBA00023002"/>
    </source>
</evidence>
<dbReference type="Gene3D" id="1.10.1060.10">
    <property type="entry name" value="Alpha-helical ferredoxin"/>
    <property type="match status" value="1"/>
</dbReference>
<evidence type="ECO:0000313" key="8">
    <source>
        <dbReference type="EMBL" id="MDB0580678.1"/>
    </source>
</evidence>
<evidence type="ECO:0000256" key="3">
    <source>
        <dbReference type="ARBA" id="ARBA00023164"/>
    </source>
</evidence>
<comment type="pathway">
    <text evidence="4">Amino-acid biosynthesis.</text>
</comment>
<evidence type="ECO:0000313" key="12">
    <source>
        <dbReference type="Proteomes" id="UP000527860"/>
    </source>
</evidence>
<proteinExistence type="predicted"/>
<evidence type="ECO:0000256" key="1">
    <source>
        <dbReference type="ARBA" id="ARBA00022605"/>
    </source>
</evidence>
<dbReference type="EMBL" id="JABEVU030000001">
    <property type="protein sequence ID" value="MDB0580678.1"/>
    <property type="molecule type" value="Genomic_DNA"/>
</dbReference>
<dbReference type="GO" id="GO:0051536">
    <property type="term" value="F:iron-sulfur cluster binding"/>
    <property type="evidence" value="ECO:0007669"/>
    <property type="project" value="InterPro"/>
</dbReference>
<reference evidence="9 11" key="2">
    <citation type="submission" date="2017-07" db="EMBL/GenBank/DDBJ databases">
        <title>Shotgun whole genome sequences of three halophilic bacterial isolates.</title>
        <authorList>
            <person name="Pozzo T."/>
            <person name="Higdon S.M."/>
            <person name="Quillaguaman J."/>
        </authorList>
    </citation>
    <scope>NUCLEOTIDE SEQUENCE [LARGE SCALE GENOMIC DNA]</scope>
    <source>
        <strain evidence="9 11">BU-1</strain>
    </source>
</reference>
<evidence type="ECO:0000313" key="10">
    <source>
        <dbReference type="Proteomes" id="UP000031546"/>
    </source>
</evidence>
<reference evidence="12" key="3">
    <citation type="submission" date="2020-04" db="EMBL/GenBank/DDBJ databases">
        <title>Genome analysis and biological profiling of marine Cellulosimicrobium funkei MOSEL-ME6.</title>
        <authorList>
            <person name="Tanveer F."/>
            <person name="Xie Y."/>
            <person name="Shinwari Z.K."/>
        </authorList>
    </citation>
    <scope>NUCLEOTIDE SEQUENCE [LARGE SCALE GENOMIC DNA]</scope>
    <source>
        <strain evidence="12">MOSEL-ME25</strain>
    </source>
</reference>
<organism evidence="7 10">
    <name type="scientific">Salinicoccus roseus</name>
    <dbReference type="NCBI Taxonomy" id="45670"/>
    <lineage>
        <taxon>Bacteria</taxon>
        <taxon>Bacillati</taxon>
        <taxon>Bacillota</taxon>
        <taxon>Bacilli</taxon>
        <taxon>Bacillales</taxon>
        <taxon>Staphylococcaceae</taxon>
        <taxon>Salinicoccus</taxon>
    </lineage>
</organism>
<dbReference type="GO" id="GO:0006537">
    <property type="term" value="P:glutamate biosynthetic process"/>
    <property type="evidence" value="ECO:0007669"/>
    <property type="project" value="UniProtKB-KW"/>
</dbReference>
<protein>
    <submittedName>
        <fullName evidence="7 8">Glutamate synthase</fullName>
    </submittedName>
</protein>
<dbReference type="STRING" id="45670.SN16_07680"/>
<dbReference type="SUPFAM" id="SSF51971">
    <property type="entry name" value="Nucleotide-binding domain"/>
    <property type="match status" value="1"/>
</dbReference>
<dbReference type="InterPro" id="IPR009051">
    <property type="entry name" value="Helical_ferredxn"/>
</dbReference>
<dbReference type="Gene3D" id="3.50.50.60">
    <property type="entry name" value="FAD/NAD(P)-binding domain"/>
    <property type="match status" value="2"/>
</dbReference>
<reference evidence="7 10" key="1">
    <citation type="submission" date="2015-01" db="EMBL/GenBank/DDBJ databases">
        <title>Genome sequences of high lactate-tolerant strain Salinicoccus roseus W12 with industrial interest.</title>
        <authorList>
            <person name="Wang H."/>
            <person name="Yu B."/>
        </authorList>
    </citation>
    <scope>NUCLEOTIDE SEQUENCE [LARGE SCALE GENOMIC DNA]</scope>
    <source>
        <strain evidence="7 10">W12</strain>
    </source>
</reference>
<dbReference type="SUPFAM" id="SSF46548">
    <property type="entry name" value="alpha-helical ferredoxin"/>
    <property type="match status" value="1"/>
</dbReference>
<evidence type="ECO:0000256" key="4">
    <source>
        <dbReference type="ARBA" id="ARBA00029440"/>
    </source>
</evidence>
<evidence type="ECO:0000259" key="5">
    <source>
        <dbReference type="Pfam" id="PF07992"/>
    </source>
</evidence>
<keyword evidence="1" id="KW-0028">Amino-acid biosynthesis</keyword>
<evidence type="ECO:0000313" key="7">
    <source>
        <dbReference type="EMBL" id="KIH70583.1"/>
    </source>
</evidence>
<comment type="caution">
    <text evidence="7">The sequence shown here is derived from an EMBL/GenBank/DDBJ whole genome shotgun (WGS) entry which is preliminary data.</text>
</comment>
<evidence type="ECO:0000313" key="11">
    <source>
        <dbReference type="Proteomes" id="UP000216682"/>
    </source>
</evidence>
<dbReference type="Proteomes" id="UP000527860">
    <property type="component" value="Unassembled WGS sequence"/>
</dbReference>
<dbReference type="InterPro" id="IPR023753">
    <property type="entry name" value="FAD/NAD-binding_dom"/>
</dbReference>
<dbReference type="AlphaFoldDB" id="A0A0C2DKN4"/>
<dbReference type="GeneID" id="77845432"/>
<dbReference type="Pfam" id="PF07992">
    <property type="entry name" value="Pyr_redox_2"/>
    <property type="match status" value="2"/>
</dbReference>
<feature type="domain" description="Dihydroprymidine dehydrogenase" evidence="6">
    <location>
        <begin position="24"/>
        <end position="140"/>
    </location>
</feature>
<name>A0A0C2DKN4_9STAP</name>
<dbReference type="RefSeq" id="WP_040106041.1">
    <property type="nucleotide sequence ID" value="NZ_BMCA01000002.1"/>
</dbReference>
<feature type="domain" description="FAD/NAD(P)-binding" evidence="5">
    <location>
        <begin position="391"/>
        <end position="468"/>
    </location>
</feature>
<dbReference type="NCBIfam" id="TIGR01317">
    <property type="entry name" value="GOGAT_sm_gam"/>
    <property type="match status" value="1"/>
</dbReference>
<dbReference type="InterPro" id="IPR006005">
    <property type="entry name" value="Glut_synth_ssu1"/>
</dbReference>
<dbReference type="Proteomes" id="UP000216682">
    <property type="component" value="Unassembled WGS sequence"/>
</dbReference>
<keyword evidence="2" id="KW-0560">Oxidoreductase</keyword>
<reference evidence="8 12" key="5">
    <citation type="submission" date="2022-12" db="EMBL/GenBank/DDBJ databases">
        <title>Genome analysis and biological profiling of marine Salinicoccus roseus MOSEL-ME25.</title>
        <authorList>
            <person name="Mirza F.T."/>
            <person name="Xie Y."/>
            <person name="Shinwari Z.K."/>
        </authorList>
    </citation>
    <scope>NUCLEOTIDE SEQUENCE [LARGE SCALE GENOMIC DNA]</scope>
    <source>
        <strain evidence="8 12">MOSEL-ME25</strain>
    </source>
</reference>
<dbReference type="InterPro" id="IPR028261">
    <property type="entry name" value="DPD_II"/>
</dbReference>
<sequence>MGEFKGFMKHQRKSQSEEDLKARVSNYEAFQHRFCNEDAQEQGARCMECGTPFCQTGVGVGKETVGCPIGNYIPEWNDLVYKGQFKEAYRRLSETNNFPEFTGNVCPAPCESSCVLSINNDPVAIKGIERTIIDEAFEQGWVEPRTPNHRLDTRIAIIGSGPAGLTAADELNSWGHNVDIYERDIKPGGLLRYGIPNMKLDKDVVERRVELMEAAGVKFICDVNVGKDVTYEELDEKYDAIIVATGARKQRDLKLEGRQSKDIQFAMDYLTEQTQHQFGEIEEPSITAKDKHVIVIGGGDTGADCVAMSLREGCKSVFQLNKYDRLPDKVDGNPFWPLQKQVFKLDYAHAEYEGAFGQEPRAYGVQTMAYDVDFVGDLKGLNTQVLSQQPLNDITMEDQERYFKADLVLLSIGFEGVESELPKAFQLQMTHNKIAADDSDYKTNRRKVFAAGDARRGQSLVVWAIKEGREVARQAHKFAVQNKIYS</sequence>
<gene>
    <name evidence="9" type="ORF">CFN03_06605</name>
    <name evidence="8" type="ORF">F7P68_0009055</name>
    <name evidence="7" type="ORF">SN16_07680</name>
</gene>
<dbReference type="PANTHER" id="PTHR43100:SF1">
    <property type="entry name" value="GLUTAMATE SYNTHASE [NADPH] SMALL CHAIN"/>
    <property type="match status" value="1"/>
</dbReference>
<keyword evidence="3" id="KW-0314">Glutamate biosynthesis</keyword>
<dbReference type="OrthoDB" id="9803192at2"/>
<dbReference type="PRINTS" id="PR00419">
    <property type="entry name" value="ADXRDTASE"/>
</dbReference>
<keyword evidence="12" id="KW-1185">Reference proteome</keyword>
<feature type="domain" description="FAD/NAD(P)-binding" evidence="5">
    <location>
        <begin position="154"/>
        <end position="323"/>
    </location>
</feature>
<accession>A0A0C2DKN4</accession>
<dbReference type="GO" id="GO:0016639">
    <property type="term" value="F:oxidoreductase activity, acting on the CH-NH2 group of donors, NAD or NADP as acceptor"/>
    <property type="evidence" value="ECO:0007669"/>
    <property type="project" value="InterPro"/>
</dbReference>